<dbReference type="Proteomes" id="UP000681075">
    <property type="component" value="Unassembled WGS sequence"/>
</dbReference>
<dbReference type="AlphaFoldDB" id="A0A8S8X8X0"/>
<evidence type="ECO:0000256" key="1">
    <source>
        <dbReference type="SAM" id="SignalP"/>
    </source>
</evidence>
<reference evidence="3" key="1">
    <citation type="submission" date="2021-02" db="EMBL/GenBank/DDBJ databases">
        <title>Genome sequence of Rhodospirillales sp. strain TMPK1 isolated from soil.</title>
        <authorList>
            <person name="Nakai R."/>
            <person name="Kusada H."/>
            <person name="Tamaki H."/>
        </authorList>
    </citation>
    <scope>NUCLEOTIDE SEQUENCE</scope>
    <source>
        <strain evidence="3">TMPK1</strain>
    </source>
</reference>
<feature type="signal peptide" evidence="1">
    <location>
        <begin position="1"/>
        <end position="23"/>
    </location>
</feature>
<evidence type="ECO:0000313" key="4">
    <source>
        <dbReference type="Proteomes" id="UP000681075"/>
    </source>
</evidence>
<evidence type="ECO:0000313" key="3">
    <source>
        <dbReference type="EMBL" id="GIL39164.1"/>
    </source>
</evidence>
<dbReference type="RefSeq" id="WP_420242262.1">
    <property type="nucleotide sequence ID" value="NZ_BOPV01000001.1"/>
</dbReference>
<gene>
    <name evidence="3" type="ORF">TMPK1_14010</name>
</gene>
<feature type="chain" id="PRO_5035816489" description="AB hydrolase-1 domain-containing protein" evidence="1">
    <location>
        <begin position="24"/>
        <end position="265"/>
    </location>
</feature>
<dbReference type="InterPro" id="IPR029058">
    <property type="entry name" value="AB_hydrolase_fold"/>
</dbReference>
<evidence type="ECO:0000259" key="2">
    <source>
        <dbReference type="Pfam" id="PF12697"/>
    </source>
</evidence>
<keyword evidence="4" id="KW-1185">Reference proteome</keyword>
<name>A0A8S8X8X0_9PROT</name>
<proteinExistence type="predicted"/>
<protein>
    <recommendedName>
        <fullName evidence="2">AB hydrolase-1 domain-containing protein</fullName>
    </recommendedName>
</protein>
<dbReference type="Gene3D" id="3.40.50.1820">
    <property type="entry name" value="alpha/beta hydrolase"/>
    <property type="match status" value="1"/>
</dbReference>
<organism evidence="3 4">
    <name type="scientific">Roseiterribacter gracilis</name>
    <dbReference type="NCBI Taxonomy" id="2812848"/>
    <lineage>
        <taxon>Bacteria</taxon>
        <taxon>Pseudomonadati</taxon>
        <taxon>Pseudomonadota</taxon>
        <taxon>Alphaproteobacteria</taxon>
        <taxon>Rhodospirillales</taxon>
        <taxon>Roseiterribacteraceae</taxon>
        <taxon>Roseiterribacter</taxon>
    </lineage>
</organism>
<dbReference type="SUPFAM" id="SSF53474">
    <property type="entry name" value="alpha/beta-Hydrolases"/>
    <property type="match status" value="1"/>
</dbReference>
<accession>A0A8S8X8X0</accession>
<comment type="caution">
    <text evidence="3">The sequence shown here is derived from an EMBL/GenBank/DDBJ whole genome shotgun (WGS) entry which is preliminary data.</text>
</comment>
<dbReference type="Pfam" id="PF12697">
    <property type="entry name" value="Abhydrolase_6"/>
    <property type="match status" value="1"/>
</dbReference>
<feature type="domain" description="AB hydrolase-1" evidence="2">
    <location>
        <begin position="64"/>
        <end position="200"/>
    </location>
</feature>
<sequence>MRCYAFALAIVVSLFSVAPTARAATALHVAFPELPPIGPEAAKGVVIYSHGRSLKNEDMDSPPPAYLASLAHDGWDALRFDRPTREDSLPASSADLARRVQALRDKGYKRVVLAGQSFGAFLSLMAASQAKQVDAVIATSPAAFGSFNDSYDTWQMNATELYKHLKTLRQTRVLLAFFHRDDYDPGGRGVRAEEILTVRRLPHLVIDQPRELAGHVAGATDVFAKRYGQCLARFIDGAKVDARGCDTINTPAPEQGSEVVVGSGS</sequence>
<keyword evidence="1" id="KW-0732">Signal</keyword>
<dbReference type="InterPro" id="IPR000073">
    <property type="entry name" value="AB_hydrolase_1"/>
</dbReference>
<dbReference type="EMBL" id="BOPV01000001">
    <property type="protein sequence ID" value="GIL39164.1"/>
    <property type="molecule type" value="Genomic_DNA"/>
</dbReference>